<evidence type="ECO:0000259" key="1">
    <source>
        <dbReference type="PROSITE" id="PS50943"/>
    </source>
</evidence>
<dbReference type="RefSeq" id="WP_123106812.1">
    <property type="nucleotide sequence ID" value="NZ_RIBZ01000757.1"/>
</dbReference>
<dbReference type="InterPro" id="IPR043917">
    <property type="entry name" value="DUF5753"/>
</dbReference>
<dbReference type="GO" id="GO:0003677">
    <property type="term" value="F:DNA binding"/>
    <property type="evidence" value="ECO:0007669"/>
    <property type="project" value="InterPro"/>
</dbReference>
<accession>A0A3M8TMQ0</accession>
<name>A0A3M8TMQ0_9ACTN</name>
<organism evidence="2 3">
    <name type="scientific">Streptomyces botrytidirepellens</name>
    <dbReference type="NCBI Taxonomy" id="2486417"/>
    <lineage>
        <taxon>Bacteria</taxon>
        <taxon>Bacillati</taxon>
        <taxon>Actinomycetota</taxon>
        <taxon>Actinomycetes</taxon>
        <taxon>Kitasatosporales</taxon>
        <taxon>Streptomycetaceae</taxon>
        <taxon>Streptomyces</taxon>
    </lineage>
</organism>
<sequence length="272" mass="30556">MPNIRKLDPTTSPMHHLGAELRRYREAAGLTQDQLGGKVYCTGSLIGQYETARKIPTRRFTMQLDDTLGTGGALLRLLEMALCFQVPLQAQEIADLEAEATQAYFFEPSVVHGRLQTKEYAREVLCVLHKDSLDARLANRLDRQLILERQNPALIWVVLGESALHQIVGSREIMRNQLAHLLEFRDHRSVHIQVLPFAAGAHAGLLGAFSLFRFRNSPDLAFSEDYEVGHLTANPEDVTDRTLRYAHLQAAALSIKDSASLIARVMEDRYGQ</sequence>
<proteinExistence type="predicted"/>
<dbReference type="AlphaFoldDB" id="A0A3M8TMQ0"/>
<keyword evidence="3" id="KW-1185">Reference proteome</keyword>
<feature type="domain" description="HTH cro/C1-type" evidence="1">
    <location>
        <begin position="21"/>
        <end position="57"/>
    </location>
</feature>
<dbReference type="InterPro" id="IPR001387">
    <property type="entry name" value="Cro/C1-type_HTH"/>
</dbReference>
<dbReference type="Pfam" id="PF19054">
    <property type="entry name" value="DUF5753"/>
    <property type="match status" value="1"/>
</dbReference>
<evidence type="ECO:0000313" key="2">
    <source>
        <dbReference type="EMBL" id="RNF94363.1"/>
    </source>
</evidence>
<evidence type="ECO:0000313" key="3">
    <source>
        <dbReference type="Proteomes" id="UP000275401"/>
    </source>
</evidence>
<reference evidence="2 3" key="1">
    <citation type="submission" date="2018-11" db="EMBL/GenBank/DDBJ databases">
        <title>The Potential of Streptomyces as Biocontrol Agents against the Tomato grey mould, Botrytis cinerea (Gray mold) Frontiers in Microbiology.</title>
        <authorList>
            <person name="Li D."/>
        </authorList>
    </citation>
    <scope>NUCLEOTIDE SEQUENCE [LARGE SCALE GENOMIC DNA]</scope>
    <source>
        <strain evidence="2 3">NEAU-LD23</strain>
    </source>
</reference>
<dbReference type="InterPro" id="IPR010982">
    <property type="entry name" value="Lambda_DNA-bd_dom_sf"/>
</dbReference>
<comment type="caution">
    <text evidence="2">The sequence shown here is derived from an EMBL/GenBank/DDBJ whole genome shotgun (WGS) entry which is preliminary data.</text>
</comment>
<dbReference type="EMBL" id="RIBZ01000757">
    <property type="protein sequence ID" value="RNF94363.1"/>
    <property type="molecule type" value="Genomic_DNA"/>
</dbReference>
<dbReference type="PROSITE" id="PS50943">
    <property type="entry name" value="HTH_CROC1"/>
    <property type="match status" value="1"/>
</dbReference>
<dbReference type="Pfam" id="PF13560">
    <property type="entry name" value="HTH_31"/>
    <property type="match status" value="1"/>
</dbReference>
<dbReference type="CDD" id="cd00093">
    <property type="entry name" value="HTH_XRE"/>
    <property type="match status" value="1"/>
</dbReference>
<dbReference type="Proteomes" id="UP000275401">
    <property type="component" value="Unassembled WGS sequence"/>
</dbReference>
<gene>
    <name evidence="2" type="ORF">EEJ42_38535</name>
</gene>
<dbReference type="SUPFAM" id="SSF47413">
    <property type="entry name" value="lambda repressor-like DNA-binding domains"/>
    <property type="match status" value="1"/>
</dbReference>
<dbReference type="Gene3D" id="1.10.260.40">
    <property type="entry name" value="lambda repressor-like DNA-binding domains"/>
    <property type="match status" value="1"/>
</dbReference>
<dbReference type="SMART" id="SM00530">
    <property type="entry name" value="HTH_XRE"/>
    <property type="match status" value="1"/>
</dbReference>
<protein>
    <submittedName>
        <fullName evidence="2">XRE family transcriptional regulator</fullName>
    </submittedName>
</protein>